<dbReference type="RefSeq" id="WP_179922854.1">
    <property type="nucleotide sequence ID" value="NZ_CP058909.1"/>
</dbReference>
<feature type="compositionally biased region" description="Polar residues" evidence="1">
    <location>
        <begin position="1349"/>
        <end position="1365"/>
    </location>
</feature>
<dbReference type="Pfam" id="PF07705">
    <property type="entry name" value="CARDB"/>
    <property type="match status" value="8"/>
</dbReference>
<reference evidence="4 5" key="1">
    <citation type="submission" date="2020-07" db="EMBL/GenBank/DDBJ databases">
        <title>Halosimplex litoreum sp. nov. and Halosimplex rubrum sp. nov., isolated from different salt environments.</title>
        <authorList>
            <person name="Cui H."/>
        </authorList>
    </citation>
    <scope>NUCLEOTIDE SEQUENCE [LARGE SCALE GENOMIC DNA]</scope>
    <source>
        <strain evidence="4 5">R2</strain>
    </source>
</reference>
<feature type="transmembrane region" description="Helical" evidence="2">
    <location>
        <begin position="526"/>
        <end position="545"/>
    </location>
</feature>
<dbReference type="InterPro" id="IPR011635">
    <property type="entry name" value="CARDB"/>
</dbReference>
<feature type="transmembrane region" description="Helical" evidence="2">
    <location>
        <begin position="258"/>
        <end position="280"/>
    </location>
</feature>
<feature type="domain" description="CARDB" evidence="3">
    <location>
        <begin position="1847"/>
        <end position="1931"/>
    </location>
</feature>
<dbReference type="InterPro" id="IPR017868">
    <property type="entry name" value="Filamin/ABP280_repeat-like"/>
</dbReference>
<dbReference type="NCBIfam" id="NF038353">
    <property type="entry name" value="FxLYD_dom"/>
    <property type="match status" value="1"/>
</dbReference>
<evidence type="ECO:0000256" key="2">
    <source>
        <dbReference type="SAM" id="Phobius"/>
    </source>
</evidence>
<feature type="region of interest" description="Disordered" evidence="1">
    <location>
        <begin position="1854"/>
        <end position="1875"/>
    </location>
</feature>
<dbReference type="PROSITE" id="PS50194">
    <property type="entry name" value="FILAMIN_REPEAT"/>
    <property type="match status" value="1"/>
</dbReference>
<dbReference type="InterPro" id="IPR047676">
    <property type="entry name" value="FxLYD_dom"/>
</dbReference>
<keyword evidence="2" id="KW-1133">Transmembrane helix</keyword>
<feature type="domain" description="CARDB" evidence="3">
    <location>
        <begin position="2053"/>
        <end position="2136"/>
    </location>
</feature>
<evidence type="ECO:0000313" key="4">
    <source>
        <dbReference type="EMBL" id="QLH82386.1"/>
    </source>
</evidence>
<dbReference type="InterPro" id="IPR013783">
    <property type="entry name" value="Ig-like_fold"/>
</dbReference>
<dbReference type="EMBL" id="CP058909">
    <property type="protein sequence ID" value="QLH82386.1"/>
    <property type="molecule type" value="Genomic_DNA"/>
</dbReference>
<gene>
    <name evidence="4" type="ORF">HZS54_12495</name>
</gene>
<accession>A0A7D5P726</accession>
<dbReference type="Gene3D" id="2.60.40.10">
    <property type="entry name" value="Immunoglobulins"/>
    <property type="match status" value="10"/>
</dbReference>
<feature type="domain" description="CARDB" evidence="3">
    <location>
        <begin position="805"/>
        <end position="884"/>
    </location>
</feature>
<dbReference type="Proteomes" id="UP000509346">
    <property type="component" value="Chromosome"/>
</dbReference>
<feature type="transmembrane region" description="Helical" evidence="2">
    <location>
        <begin position="368"/>
        <end position="390"/>
    </location>
</feature>
<protein>
    <recommendedName>
        <fullName evidence="3">CARDB domain-containing protein</fullName>
    </recommendedName>
</protein>
<feature type="transmembrane region" description="Helical" evidence="2">
    <location>
        <begin position="410"/>
        <end position="433"/>
    </location>
</feature>
<feature type="domain" description="CARDB" evidence="3">
    <location>
        <begin position="1215"/>
        <end position="1302"/>
    </location>
</feature>
<feature type="transmembrane region" description="Helical" evidence="2">
    <location>
        <begin position="301"/>
        <end position="319"/>
    </location>
</feature>
<feature type="transmembrane region" description="Helical" evidence="2">
    <location>
        <begin position="85"/>
        <end position="105"/>
    </location>
</feature>
<name>A0A7D5P726_9EURY</name>
<dbReference type="OrthoDB" id="103676at2157"/>
<dbReference type="GeneID" id="56083422"/>
<feature type="domain" description="CARDB" evidence="3">
    <location>
        <begin position="1953"/>
        <end position="2029"/>
    </location>
</feature>
<evidence type="ECO:0000259" key="3">
    <source>
        <dbReference type="Pfam" id="PF07705"/>
    </source>
</evidence>
<evidence type="ECO:0000313" key="5">
    <source>
        <dbReference type="Proteomes" id="UP000509346"/>
    </source>
</evidence>
<feature type="transmembrane region" description="Helical" evidence="2">
    <location>
        <begin position="487"/>
        <end position="506"/>
    </location>
</feature>
<keyword evidence="5" id="KW-1185">Reference proteome</keyword>
<evidence type="ECO:0000256" key="1">
    <source>
        <dbReference type="SAM" id="MobiDB-lite"/>
    </source>
</evidence>
<keyword evidence="2" id="KW-0472">Membrane</keyword>
<feature type="region of interest" description="Disordered" evidence="1">
    <location>
        <begin position="1349"/>
        <end position="1369"/>
    </location>
</feature>
<dbReference type="PANTHER" id="PTHR35902">
    <property type="entry name" value="S-LAYER DOMAIN-LIKE PROTEIN-RELATED"/>
    <property type="match status" value="1"/>
</dbReference>
<feature type="domain" description="CARDB" evidence="3">
    <location>
        <begin position="1014"/>
        <end position="1098"/>
    </location>
</feature>
<feature type="transmembrane region" description="Helical" evidence="2">
    <location>
        <begin position="43"/>
        <end position="65"/>
    </location>
</feature>
<feature type="region of interest" description="Disordered" evidence="1">
    <location>
        <begin position="2019"/>
        <end position="2040"/>
    </location>
</feature>
<proteinExistence type="predicted"/>
<feature type="transmembrane region" description="Helical" evidence="2">
    <location>
        <begin position="191"/>
        <end position="212"/>
    </location>
</feature>
<dbReference type="KEGG" id="hpel:HZS54_12495"/>
<organism evidence="4 5">
    <name type="scientific">Halosimplex pelagicum</name>
    <dbReference type="NCBI Taxonomy" id="869886"/>
    <lineage>
        <taxon>Archaea</taxon>
        <taxon>Methanobacteriati</taxon>
        <taxon>Methanobacteriota</taxon>
        <taxon>Stenosarchaea group</taxon>
        <taxon>Halobacteria</taxon>
        <taxon>Halobacteriales</taxon>
        <taxon>Haloarculaceae</taxon>
        <taxon>Halosimplex</taxon>
    </lineage>
</organism>
<keyword evidence="2" id="KW-0812">Transmembrane</keyword>
<sequence>MSDDGTGVVDPPSGGFEIGQDIINSAAAGLDAFIDIVASFFHIYLLTSTMFLLTVSVFFAVIYFIGQWPSQYGTQMQLRRTKRSFTGLLLLCGLFPLLYVAGWIGSGSTSHSGLPEDGMFGTGFEQRIIGVSVGSDGLGMFVDVVTALFRMYLATVTSVMVILVVLFASVRVMAKLQAYGNQMVQQRAYRSVAGLLLSIAILPILYAAGWIGTSSTTHDGLPEDGIFGTTIEERIIGPTINSDGLQMFVDVGVSIFRMYFATLTTFFIFLSVMYLAAQLVGWAQSYGREERQERSFRSLRGLFMVTVLLPILYTPVWIAEGTQSPSGYNLPSDGVFGTNIEDRIFGPNIGEGGFGELVSILASVVHTYQVTISFFLIVCLIVLAIGYALVQWPNELKNRNFRARLQRVGLGLLASLSFIPVLYAVGWVATGFYTPDESMTWVAPRISLPYEELFQGPDYHPFIQDLSASSDPLGVVFRNIFDFQTLTLVYLGVAAIVTGLLVYTVFNHSNYIQTSFGKQSIRGGVLVILAAFILPFVLTGAAWVATGVPGDGYIGDGPPGFSSDCTSFEASMGGWETVEGSQSPVTEPYGIELDGTISQEFQEVGMGDRSVTIRPITSDKNFQIRMYSGGEKVLDETTQHSASYIVGTNDDIRVEVESDGGQINELCVGFEPVSDPQLDIAVDGVGEEKPLILRRGITMKYTVYNVGEVHTGSEFDVHLVLNGTDPWGDASSADSETTLPPMAGGEFTDETNRFDDLRGTPPVDRVKMIGYVDPYDELDERTTVPNIDETYINVVYANMYGHIDATAVNNNATDIQTRVVNNGTIYSDPTTANVTIYDEDNGGERIRSWTVSVANLTAGEEQTNSLNHTFRSPGNYTAEINVDEFLFPRGSIEQDSLQFIAPDLHATVVGVEDRTRVDTPTEFTVSVQNKGNDRFDEQTNATVQLTNPDGTVTEERVLTVPSLDEGEYYNQTIQMTPQSGGTHTVGVHVDDSLYPYGNNDSEEILSVGPSFTGSVSSSDLFQTEQTDVTASVTNNGDRESRASQMHISLIAPNGTEIRNNTYEVPELDSGETRTVDTPFRATLESPGKYDVEMDVDPTLSTTGAFDTSSFEVYSFNLSVAADPVEGSNEVRFDVSLENLADSNTGTYKDVVVTARNSSDDTVSTGTITFPPLNGHEEQTRTTVLELNNGGTHTATAELQVGRHDSDSVRFNHSWPDLSSQINATQTSVSGDQSTVQTQVTNVGSNSSEATTAEVRVYDIESGRNRVYTTSVNVPTLAPGESHEENVTVEFPDQGVYEAEIDVTDADLPANNVDRTNEIEVFQSEINIQVNRERDNVPSGENGTVQVTVSNAGSDESGTIPVQTEFTDPDGQTVATIDDEVGPLAPGETVNLTHTTKLSSIGTHDVESTATSDISGTVRDSSSIEVVEPYIIDVTANRSQVPIGDEAQVEVSITNAGTEPREPNEVITQYVDPNGNTLVEYNESVAQLDPGEEHVFQFNATLQNPGDHEIIAETQVEGSTIVDSDQVEAIDTYLINVEPVESNIILGDTGEVKVTVENIGNEQTDPNEVNTTFVAPGGSTVGEFTENISTLDPGQQETFRVGTSLDDYGIHDITSEITVGGFQTEDSAEIEVGEPLVVSVDENQSKVDVGENGEVTVTVRNIGESTTEANTVETTFYNPVDESIGHYTRDVPSLASGEEVTFELSETLEQSGVHDIEAELTSDQYTVSETGHIEAVEPQLTMEVNAEQDPIGQSEDGVLLADISNIGTKESQQRMVTVEFEYENGTVVDQWETTVEPLGTGETTTLRLSSSQLDEVGEYTGTVQVEKKDSGWLTGSDTVEVSPSSLSVDVTANNVEEGSSPDITTSIENNGVSTSDSTTATVRIEQSGSMVAEETIDVRGLESGESQTNNPFQNIQIDPGSYDVFFNVDSDESGTQDQDQFAVGYWDLKGNLAVSDEERSNQHEITVEVPNEGTVSSDPTTATVNITGPSGDVVKQQQIDVPAISGGGTYTHDVSFQTDESGEHTANLDVSDPERPDGTTDQQTFVVSWGNLTSSISIADVVEDEEGNFQVTVVNEGPGESYATSGTVNIRDSFGNILEQYTVSVPALQSGESYETTVTHQFERPGTYEGEIDVDYSEYPQGTTDTTGEIDVVHGNLNGRLYFTYGSSDVGTETPFVVQITNNGNAVSESTTADVWIENRHGDTVYQTQVNVSELDPGDSDRKELSAVLNTSGTNTAHVEVNEPEFPIGNEGQGQIDVVSPDLRTSLSVEDTNIGEQTNVTITIVNDGEITSDSTTVEVRMFNDDDKQVVREEFGVQSLGPGESVTIDYDQLIAAECWRTEMTCEPGAKIDKGTYTATANASATYAEEGTVGEDTFVVEEKEQ</sequence>
<feature type="domain" description="CARDB" evidence="3">
    <location>
        <begin position="1635"/>
        <end position="1722"/>
    </location>
</feature>
<feature type="domain" description="CARDB" evidence="3">
    <location>
        <begin position="902"/>
        <end position="991"/>
    </location>
</feature>
<feature type="transmembrane region" description="Helical" evidence="2">
    <location>
        <begin position="149"/>
        <end position="170"/>
    </location>
</feature>